<dbReference type="GO" id="GO:0006167">
    <property type="term" value="P:AMP biosynthetic process"/>
    <property type="evidence" value="ECO:0007669"/>
    <property type="project" value="TreeGrafter"/>
</dbReference>
<dbReference type="SUPFAM" id="SSF55811">
    <property type="entry name" value="Nudix"/>
    <property type="match status" value="1"/>
</dbReference>
<reference evidence="3" key="1">
    <citation type="submission" date="2020-03" db="EMBL/GenBank/DDBJ databases">
        <title>Psychroflexus Maritimus sp. nov., isolate from marine sediment.</title>
        <authorList>
            <person name="Zhong Y.-L."/>
        </authorList>
    </citation>
    <scope>NUCLEOTIDE SEQUENCE</scope>
    <source>
        <strain evidence="3">C1</strain>
    </source>
</reference>
<evidence type="ECO:0000313" key="4">
    <source>
        <dbReference type="Proteomes" id="UP000643701"/>
    </source>
</evidence>
<protein>
    <submittedName>
        <fullName evidence="3">NUDIX domain-containing protein</fullName>
    </submittedName>
</protein>
<name>A0A967DYL0_9FLAO</name>
<dbReference type="InterPro" id="IPR020084">
    <property type="entry name" value="NUDIX_hydrolase_CS"/>
</dbReference>
<dbReference type="Gene3D" id="3.90.79.10">
    <property type="entry name" value="Nucleoside Triphosphate Pyrophosphohydrolase"/>
    <property type="match status" value="1"/>
</dbReference>
<organism evidence="3 4">
    <name type="scientific">Psychroflexus maritimus</name>
    <dbReference type="NCBI Taxonomy" id="2714865"/>
    <lineage>
        <taxon>Bacteria</taxon>
        <taxon>Pseudomonadati</taxon>
        <taxon>Bacteroidota</taxon>
        <taxon>Flavobacteriia</taxon>
        <taxon>Flavobacteriales</taxon>
        <taxon>Flavobacteriaceae</taxon>
        <taxon>Psychroflexus</taxon>
    </lineage>
</organism>
<evidence type="ECO:0000259" key="2">
    <source>
        <dbReference type="PROSITE" id="PS51462"/>
    </source>
</evidence>
<evidence type="ECO:0000313" key="3">
    <source>
        <dbReference type="EMBL" id="NGZ89238.1"/>
    </source>
</evidence>
<dbReference type="PROSITE" id="PS00893">
    <property type="entry name" value="NUDIX_BOX"/>
    <property type="match status" value="1"/>
</dbReference>
<feature type="domain" description="Nudix hydrolase" evidence="2">
    <location>
        <begin position="67"/>
        <end position="196"/>
    </location>
</feature>
<dbReference type="GO" id="GO:0006754">
    <property type="term" value="P:ATP biosynthetic process"/>
    <property type="evidence" value="ECO:0007669"/>
    <property type="project" value="TreeGrafter"/>
</dbReference>
<keyword evidence="1" id="KW-0378">Hydrolase</keyword>
<dbReference type="PANTHER" id="PTHR21340">
    <property type="entry name" value="DIADENOSINE 5,5-P1,P4-TETRAPHOSPHATE PYROPHOSPHOHYDROLASE MUTT"/>
    <property type="match status" value="1"/>
</dbReference>
<proteinExistence type="predicted"/>
<comment type="caution">
    <text evidence="3">The sequence shown here is derived from an EMBL/GenBank/DDBJ whole genome shotgun (WGS) entry which is preliminary data.</text>
</comment>
<dbReference type="Pfam" id="PF00293">
    <property type="entry name" value="NUDIX"/>
    <property type="match status" value="1"/>
</dbReference>
<dbReference type="InterPro" id="IPR051325">
    <property type="entry name" value="Nudix_hydrolase_domain"/>
</dbReference>
<dbReference type="Proteomes" id="UP000643701">
    <property type="component" value="Unassembled WGS sequence"/>
</dbReference>
<sequence>MYKVFLNDIPIILSTEENFGTGYVNFPIKKVKIKSLIKDIKNGKYFYINLYHKKEKKLLKHLKKKLKTISAGGGLVVNSKNEILFIFRNQRWDLPKGGKKRRETMEECAIREVKEETGIDQLEITKFLTVTYHIMKRKGKYRLKETFWFEMYSDSDTKLTPQLEEGITEAKWKAKKKTEKALENSYANIKQLFSLYQTNKS</sequence>
<dbReference type="PANTHER" id="PTHR21340:SF0">
    <property type="entry name" value="BIS(5'-NUCLEOSYL)-TETRAPHOSPHATASE [ASYMMETRICAL]"/>
    <property type="match status" value="1"/>
</dbReference>
<dbReference type="CDD" id="cd03673">
    <property type="entry name" value="NUDIX_Ap6A_hydrolase"/>
    <property type="match status" value="1"/>
</dbReference>
<dbReference type="EMBL" id="JAANAS010000034">
    <property type="protein sequence ID" value="NGZ89238.1"/>
    <property type="molecule type" value="Genomic_DNA"/>
</dbReference>
<keyword evidence="4" id="KW-1185">Reference proteome</keyword>
<dbReference type="InterPro" id="IPR000086">
    <property type="entry name" value="NUDIX_hydrolase_dom"/>
</dbReference>
<gene>
    <name evidence="3" type="ORF">G7034_03125</name>
</gene>
<dbReference type="PROSITE" id="PS51462">
    <property type="entry name" value="NUDIX"/>
    <property type="match status" value="1"/>
</dbReference>
<evidence type="ECO:0000256" key="1">
    <source>
        <dbReference type="ARBA" id="ARBA00022801"/>
    </source>
</evidence>
<dbReference type="RefSeq" id="WP_166399506.1">
    <property type="nucleotide sequence ID" value="NZ_JAANAS010000034.1"/>
</dbReference>
<accession>A0A967DYL0</accession>
<dbReference type="GO" id="GO:0004081">
    <property type="term" value="F:bis(5'-nucleosyl)-tetraphosphatase (asymmetrical) activity"/>
    <property type="evidence" value="ECO:0007669"/>
    <property type="project" value="TreeGrafter"/>
</dbReference>
<dbReference type="AlphaFoldDB" id="A0A967DYL0"/>
<dbReference type="InterPro" id="IPR015797">
    <property type="entry name" value="NUDIX_hydrolase-like_dom_sf"/>
</dbReference>